<proteinExistence type="predicted"/>
<name>Q7RA03_PLAYO</name>
<dbReference type="AlphaFoldDB" id="Q7RA03"/>
<evidence type="ECO:0000313" key="3">
    <source>
        <dbReference type="EMBL" id="EAA18968.1"/>
    </source>
</evidence>
<keyword evidence="1" id="KW-0175">Coiled coil</keyword>
<evidence type="ECO:0000256" key="2">
    <source>
        <dbReference type="SAM" id="MobiDB-lite"/>
    </source>
</evidence>
<protein>
    <submittedName>
        <fullName evidence="3">Uncharacterized protein</fullName>
    </submittedName>
</protein>
<sequence length="125" mass="15020">MNKATKKTKNQNNVTTQKKKLLDTNIQNDENDLNYNPFTTKETIKPFDLDIEDDKIEKTEHRKGRKNPFKELLKKRIQEMNAKVEQTKENRDDETETFENEIEKFGKEWYEKNLVNDVPRKLTIM</sequence>
<reference evidence="3 4" key="1">
    <citation type="journal article" date="2002" name="Nature">
        <title>Genome sequence and comparative analysis of the model rodent malaria parasite Plasmodium yoelii yoelii.</title>
        <authorList>
            <person name="Carlton J.M."/>
            <person name="Angiuoli S.V."/>
            <person name="Suh B.B."/>
            <person name="Kooij T.W."/>
            <person name="Pertea M."/>
            <person name="Silva J.C."/>
            <person name="Ermolaeva M.D."/>
            <person name="Allen J.E."/>
            <person name="Selengut J.D."/>
            <person name="Koo H.L."/>
            <person name="Peterson J.D."/>
            <person name="Pop M."/>
            <person name="Kosack D.S."/>
            <person name="Shumway M.F."/>
            <person name="Bidwell S.L."/>
            <person name="Shallom S.J."/>
            <person name="van Aken S.E."/>
            <person name="Riedmuller S.B."/>
            <person name="Feldblyum T.V."/>
            <person name="Cho J.K."/>
            <person name="Quackenbush J."/>
            <person name="Sedegah M."/>
            <person name="Shoaibi A."/>
            <person name="Cummings L.M."/>
            <person name="Florens L."/>
            <person name="Yates J.R."/>
            <person name="Raine J.D."/>
            <person name="Sinden R.E."/>
            <person name="Harris M.A."/>
            <person name="Cunningham D.A."/>
            <person name="Preiser P.R."/>
            <person name="Bergman L.W."/>
            <person name="Vaidya A.B."/>
            <person name="van Lin L.H."/>
            <person name="Janse C.J."/>
            <person name="Waters A.P."/>
            <person name="Smith H.O."/>
            <person name="White O.R."/>
            <person name="Salzberg S.L."/>
            <person name="Venter J.C."/>
            <person name="Fraser C.M."/>
            <person name="Hoffman S.L."/>
            <person name="Gardner M.J."/>
            <person name="Carucci D.J."/>
        </authorList>
    </citation>
    <scope>NUCLEOTIDE SEQUENCE [LARGE SCALE GENOMIC DNA]</scope>
    <source>
        <strain evidence="3 4">17XNL</strain>
    </source>
</reference>
<dbReference type="Proteomes" id="UP000008553">
    <property type="component" value="Unassembled WGS sequence"/>
</dbReference>
<accession>Q7RA03</accession>
<dbReference type="InParanoid" id="Q7RA03"/>
<feature type="region of interest" description="Disordered" evidence="2">
    <location>
        <begin position="1"/>
        <end position="34"/>
    </location>
</feature>
<keyword evidence="4" id="KW-1185">Reference proteome</keyword>
<comment type="caution">
    <text evidence="3">The sequence shown here is derived from an EMBL/GenBank/DDBJ whole genome shotgun (WGS) entry which is preliminary data.</text>
</comment>
<dbReference type="FunCoup" id="Q7RA03">
    <property type="interactions" value="754"/>
</dbReference>
<dbReference type="PaxDb" id="73239-Q7RA03"/>
<evidence type="ECO:0000256" key="1">
    <source>
        <dbReference type="SAM" id="Coils"/>
    </source>
</evidence>
<gene>
    <name evidence="3" type="ORF">PY06705</name>
</gene>
<organism evidence="3 4">
    <name type="scientific">Plasmodium yoelii yoelii</name>
    <dbReference type="NCBI Taxonomy" id="73239"/>
    <lineage>
        <taxon>Eukaryota</taxon>
        <taxon>Sar</taxon>
        <taxon>Alveolata</taxon>
        <taxon>Apicomplexa</taxon>
        <taxon>Aconoidasida</taxon>
        <taxon>Haemosporida</taxon>
        <taxon>Plasmodiidae</taxon>
        <taxon>Plasmodium</taxon>
        <taxon>Plasmodium (Vinckeia)</taxon>
    </lineage>
</organism>
<feature type="compositionally biased region" description="Polar residues" evidence="2">
    <location>
        <begin position="24"/>
        <end position="34"/>
    </location>
</feature>
<evidence type="ECO:0000313" key="4">
    <source>
        <dbReference type="Proteomes" id="UP000008553"/>
    </source>
</evidence>
<feature type="coiled-coil region" evidence="1">
    <location>
        <begin position="70"/>
        <end position="104"/>
    </location>
</feature>
<dbReference type="EMBL" id="AABL01002311">
    <property type="protein sequence ID" value="EAA18968.1"/>
    <property type="molecule type" value="Genomic_DNA"/>
</dbReference>